<gene>
    <name evidence="1" type="ORF">SPELUC_LOCUS12961</name>
</gene>
<evidence type="ECO:0000313" key="2">
    <source>
        <dbReference type="Proteomes" id="UP000789366"/>
    </source>
</evidence>
<reference evidence="1" key="1">
    <citation type="submission" date="2021-06" db="EMBL/GenBank/DDBJ databases">
        <authorList>
            <person name="Kallberg Y."/>
            <person name="Tangrot J."/>
            <person name="Rosling A."/>
        </authorList>
    </citation>
    <scope>NUCLEOTIDE SEQUENCE</scope>
    <source>
        <strain evidence="1">28 12/20/2015</strain>
    </source>
</reference>
<dbReference type="EMBL" id="CAJVPW010032451">
    <property type="protein sequence ID" value="CAG8728846.1"/>
    <property type="molecule type" value="Genomic_DNA"/>
</dbReference>
<accession>A0ACA9PXK5</accession>
<protein>
    <submittedName>
        <fullName evidence="1">11632_t:CDS:1</fullName>
    </submittedName>
</protein>
<feature type="non-terminal residue" evidence="1">
    <location>
        <position position="1"/>
    </location>
</feature>
<evidence type="ECO:0000313" key="1">
    <source>
        <dbReference type="EMBL" id="CAG8728846.1"/>
    </source>
</evidence>
<organism evidence="1 2">
    <name type="scientific">Cetraspora pellucida</name>
    <dbReference type="NCBI Taxonomy" id="1433469"/>
    <lineage>
        <taxon>Eukaryota</taxon>
        <taxon>Fungi</taxon>
        <taxon>Fungi incertae sedis</taxon>
        <taxon>Mucoromycota</taxon>
        <taxon>Glomeromycotina</taxon>
        <taxon>Glomeromycetes</taxon>
        <taxon>Diversisporales</taxon>
        <taxon>Gigasporaceae</taxon>
        <taxon>Cetraspora</taxon>
    </lineage>
</organism>
<sequence>TNSSYSVGSKPQKADIPDASVGQSRDVIIRKRVIKTGGSLLRSPAWKWFEEVYIDNIRHGICNIELTGGKPCDTKVKTGELTTALWRHLKNVHGYSENRRQQQTTIKRAFEISSSKLHNTTEQTICDKAITEQRKVKSLIDEGFNQISFSLRHDLYKAETVSLTVDLWTACSHKGYLGIMATWINEKFELNEAVLAVTSLHYSYTGDAIAKYIEDIFEH</sequence>
<dbReference type="Proteomes" id="UP000789366">
    <property type="component" value="Unassembled WGS sequence"/>
</dbReference>
<name>A0ACA9PXK5_9GLOM</name>
<keyword evidence="2" id="KW-1185">Reference proteome</keyword>
<proteinExistence type="predicted"/>
<comment type="caution">
    <text evidence="1">The sequence shown here is derived from an EMBL/GenBank/DDBJ whole genome shotgun (WGS) entry which is preliminary data.</text>
</comment>